<comment type="caution">
    <text evidence="1">The sequence shown here is derived from an EMBL/GenBank/DDBJ whole genome shotgun (WGS) entry which is preliminary data.</text>
</comment>
<dbReference type="EMBL" id="LRGB01002993">
    <property type="protein sequence ID" value="KZS05209.1"/>
    <property type="molecule type" value="Genomic_DNA"/>
</dbReference>
<dbReference type="Proteomes" id="UP000076858">
    <property type="component" value="Unassembled WGS sequence"/>
</dbReference>
<proteinExistence type="predicted"/>
<evidence type="ECO:0000313" key="2">
    <source>
        <dbReference type="Proteomes" id="UP000076858"/>
    </source>
</evidence>
<reference evidence="1 2" key="1">
    <citation type="submission" date="2016-03" db="EMBL/GenBank/DDBJ databases">
        <title>EvidentialGene: Evidence-directed Construction of Genes on Genomes.</title>
        <authorList>
            <person name="Gilbert D.G."/>
            <person name="Choi J.-H."/>
            <person name="Mockaitis K."/>
            <person name="Colbourne J."/>
            <person name="Pfrender M."/>
        </authorList>
    </citation>
    <scope>NUCLEOTIDE SEQUENCE [LARGE SCALE GENOMIC DNA]</scope>
    <source>
        <strain evidence="1 2">Xinb3</strain>
        <tissue evidence="1">Complete organism</tissue>
    </source>
</reference>
<organism evidence="1 2">
    <name type="scientific">Daphnia magna</name>
    <dbReference type="NCBI Taxonomy" id="35525"/>
    <lineage>
        <taxon>Eukaryota</taxon>
        <taxon>Metazoa</taxon>
        <taxon>Ecdysozoa</taxon>
        <taxon>Arthropoda</taxon>
        <taxon>Crustacea</taxon>
        <taxon>Branchiopoda</taxon>
        <taxon>Diplostraca</taxon>
        <taxon>Cladocera</taxon>
        <taxon>Anomopoda</taxon>
        <taxon>Daphniidae</taxon>
        <taxon>Daphnia</taxon>
    </lineage>
</organism>
<protein>
    <submittedName>
        <fullName evidence="1">Uncharacterized protein</fullName>
    </submittedName>
</protein>
<name>A0A164MND3_9CRUS</name>
<evidence type="ECO:0000313" key="1">
    <source>
        <dbReference type="EMBL" id="KZS05209.1"/>
    </source>
</evidence>
<keyword evidence="2" id="KW-1185">Reference proteome</keyword>
<sequence length="71" mass="8213">MVAKERILTSARKNATEKRKLFSSIARFLLRLERINITCVCSKSNRRDKCPQVQAYASGRVFIRCIHTQLS</sequence>
<dbReference type="AlphaFoldDB" id="A0A164MND3"/>
<accession>A0A164MND3</accession>
<gene>
    <name evidence="1" type="ORF">APZ42_031787</name>
</gene>